<gene>
    <name evidence="4" type="ORF">DL240_10520</name>
</gene>
<sequence>MSERFLAHTGARVPMICGAMYPCSNPELVGAVVGAGAVGVVQPLSIVFAHRLDLRTSLRQMQSQNQGGALGFNALVEKSSKVYEDRMRKWVDIALEEGVRFFVTALGNPDWVVEKVHAVGGVVYHDVTERKWALKALESDVDGLICVNGRAGGHAGAKGGEELFEELHDLGVPLVMAGGVGGPRGFVEALDRGYEAVQLGTRFIATEECSAHADYKQAIVKAGKDDIVLTRRISGVPVSVIRTPFVERVGTEVGPLARRMLQHPRFKHWMRGFYAARSVWSLGRGATRDGGYNDYWQAGKSVDAIDRVRPVAEIVAEFEAAYRAARAQAG</sequence>
<evidence type="ECO:0000313" key="5">
    <source>
        <dbReference type="Proteomes" id="UP000249169"/>
    </source>
</evidence>
<dbReference type="InterPro" id="IPR004136">
    <property type="entry name" value="NMO"/>
</dbReference>
<name>A0A328CAJ9_9DELT</name>
<dbReference type="PANTHER" id="PTHR32332">
    <property type="entry name" value="2-NITROPROPANE DIOXYGENASE"/>
    <property type="match status" value="1"/>
</dbReference>
<accession>A0A328CAJ9</accession>
<dbReference type="Gene3D" id="3.20.20.70">
    <property type="entry name" value="Aldolase class I"/>
    <property type="match status" value="1"/>
</dbReference>
<keyword evidence="3" id="KW-0560">Oxidoreductase</keyword>
<proteinExistence type="predicted"/>
<dbReference type="Proteomes" id="UP000249169">
    <property type="component" value="Unassembled WGS sequence"/>
</dbReference>
<evidence type="ECO:0000256" key="2">
    <source>
        <dbReference type="ARBA" id="ARBA00022643"/>
    </source>
</evidence>
<dbReference type="InterPro" id="IPR013785">
    <property type="entry name" value="Aldolase_TIM"/>
</dbReference>
<dbReference type="GO" id="GO:0051213">
    <property type="term" value="F:dioxygenase activity"/>
    <property type="evidence" value="ECO:0007669"/>
    <property type="project" value="UniProtKB-KW"/>
</dbReference>
<dbReference type="RefSeq" id="WP_111729848.1">
    <property type="nucleotide sequence ID" value="NZ_QHKO01000004.1"/>
</dbReference>
<dbReference type="PANTHER" id="PTHR32332:SF20">
    <property type="entry name" value="2-NITROPROPANE DIOXYGENASE-LIKE PROTEIN"/>
    <property type="match status" value="1"/>
</dbReference>
<reference evidence="4 5" key="1">
    <citation type="submission" date="2018-05" db="EMBL/GenBank/DDBJ databases">
        <title>Lujinxingia marina gen. nov. sp. nov., a new facultative anaerobic member of the class Deltaproteobacteria, and proposal of Lujinxingaceae fam. nov.</title>
        <authorList>
            <person name="Li C.-M."/>
        </authorList>
    </citation>
    <scope>NUCLEOTIDE SEQUENCE [LARGE SCALE GENOMIC DNA]</scope>
    <source>
        <strain evidence="4 5">B210</strain>
    </source>
</reference>
<protein>
    <submittedName>
        <fullName evidence="4">2-nitropropane dioxygenase</fullName>
    </submittedName>
</protein>
<keyword evidence="2" id="KW-0288">FMN</keyword>
<dbReference type="GO" id="GO:0018580">
    <property type="term" value="F:nitronate monooxygenase activity"/>
    <property type="evidence" value="ECO:0007669"/>
    <property type="project" value="InterPro"/>
</dbReference>
<organism evidence="4 5">
    <name type="scientific">Lujinxingia litoralis</name>
    <dbReference type="NCBI Taxonomy" id="2211119"/>
    <lineage>
        <taxon>Bacteria</taxon>
        <taxon>Deltaproteobacteria</taxon>
        <taxon>Bradymonadales</taxon>
        <taxon>Lujinxingiaceae</taxon>
        <taxon>Lujinxingia</taxon>
    </lineage>
</organism>
<dbReference type="Pfam" id="PF03060">
    <property type="entry name" value="NMO"/>
    <property type="match status" value="1"/>
</dbReference>
<dbReference type="CDD" id="cd04730">
    <property type="entry name" value="NPD_like"/>
    <property type="match status" value="1"/>
</dbReference>
<dbReference type="EMBL" id="QHKO01000004">
    <property type="protein sequence ID" value="RAL22277.1"/>
    <property type="molecule type" value="Genomic_DNA"/>
</dbReference>
<dbReference type="OrthoDB" id="9778912at2"/>
<keyword evidence="1" id="KW-0285">Flavoprotein</keyword>
<keyword evidence="4" id="KW-0223">Dioxygenase</keyword>
<dbReference type="SUPFAM" id="SSF51412">
    <property type="entry name" value="Inosine monophosphate dehydrogenase (IMPDH)"/>
    <property type="match status" value="1"/>
</dbReference>
<evidence type="ECO:0000256" key="1">
    <source>
        <dbReference type="ARBA" id="ARBA00022630"/>
    </source>
</evidence>
<evidence type="ECO:0000313" key="4">
    <source>
        <dbReference type="EMBL" id="RAL22277.1"/>
    </source>
</evidence>
<dbReference type="AlphaFoldDB" id="A0A328CAJ9"/>
<keyword evidence="5" id="KW-1185">Reference proteome</keyword>
<evidence type="ECO:0000256" key="3">
    <source>
        <dbReference type="ARBA" id="ARBA00023002"/>
    </source>
</evidence>
<comment type="caution">
    <text evidence="4">The sequence shown here is derived from an EMBL/GenBank/DDBJ whole genome shotgun (WGS) entry which is preliminary data.</text>
</comment>